<gene>
    <name evidence="1" type="ORF">H0484_00575</name>
</gene>
<dbReference type="Proteomes" id="UP000776983">
    <property type="component" value="Unassembled WGS sequence"/>
</dbReference>
<dbReference type="PANTHER" id="PTHR36849">
    <property type="entry name" value="CYTOPLASMIC PROTEIN-RELATED"/>
    <property type="match status" value="1"/>
</dbReference>
<accession>A0ABS8C8A2</accession>
<protein>
    <submittedName>
        <fullName evidence="1">DUF488 family protein</fullName>
    </submittedName>
</protein>
<evidence type="ECO:0000313" key="1">
    <source>
        <dbReference type="EMBL" id="MCB5362255.1"/>
    </source>
</evidence>
<keyword evidence="2" id="KW-1185">Reference proteome</keyword>
<dbReference type="InterPro" id="IPR052552">
    <property type="entry name" value="YeaO-like"/>
</dbReference>
<dbReference type="RefSeq" id="WP_226952481.1">
    <property type="nucleotide sequence ID" value="NZ_JACDXW010000001.1"/>
</dbReference>
<dbReference type="EMBL" id="JACDXW010000001">
    <property type="protein sequence ID" value="MCB5362255.1"/>
    <property type="molecule type" value="Genomic_DNA"/>
</dbReference>
<sequence length="144" mass="16245">MPYVITLHRVQEATQESPPAHTARVLIDRLWPRGLRKQALGDIQWLHDASPDTALRKGLHSGELSPKQFSRQYQQQLQQTPDTLIPLMKLARAGELQLLTATRDPQNSYLTVLRQAVLEALAEEDRECDGGEPSSPVCYAHLKE</sequence>
<dbReference type="PANTHER" id="PTHR36849:SF1">
    <property type="entry name" value="CYTOPLASMIC PROTEIN"/>
    <property type="match status" value="1"/>
</dbReference>
<dbReference type="Pfam" id="PF22752">
    <property type="entry name" value="DUF488-N3i"/>
    <property type="match status" value="1"/>
</dbReference>
<proteinExistence type="predicted"/>
<comment type="caution">
    <text evidence="1">The sequence shown here is derived from an EMBL/GenBank/DDBJ whole genome shotgun (WGS) entry which is preliminary data.</text>
</comment>
<evidence type="ECO:0000313" key="2">
    <source>
        <dbReference type="Proteomes" id="UP000776983"/>
    </source>
</evidence>
<reference evidence="1 2" key="1">
    <citation type="submission" date="2020-07" db="EMBL/GenBank/DDBJ databases">
        <title>Pusillimonas sp. nov., isolated from poultry manure in Taiwan.</title>
        <authorList>
            <person name="Lin S.-Y."/>
            <person name="Tang Y.-S."/>
            <person name="Young C.-C."/>
        </authorList>
    </citation>
    <scope>NUCLEOTIDE SEQUENCE [LARGE SCALE GENOMIC DNA]</scope>
    <source>
        <strain evidence="1 2">CC-YST705</strain>
    </source>
</reference>
<organism evidence="1 2">
    <name type="scientific">Mesopusillimonas faecipullorum</name>
    <dbReference type="NCBI Taxonomy" id="2755040"/>
    <lineage>
        <taxon>Bacteria</taxon>
        <taxon>Pseudomonadati</taxon>
        <taxon>Pseudomonadota</taxon>
        <taxon>Betaproteobacteria</taxon>
        <taxon>Burkholderiales</taxon>
        <taxon>Alcaligenaceae</taxon>
        <taxon>Mesopusillimonas</taxon>
    </lineage>
</organism>
<name>A0ABS8C8A2_9BURK</name>